<comment type="caution">
    <text evidence="3">The sequence shown here is derived from an EMBL/GenBank/DDBJ whole genome shotgun (WGS) entry which is preliminary data.</text>
</comment>
<dbReference type="Proteomes" id="UP000276133">
    <property type="component" value="Unassembled WGS sequence"/>
</dbReference>
<keyword evidence="4" id="KW-1185">Reference proteome</keyword>
<feature type="region of interest" description="Disordered" evidence="1">
    <location>
        <begin position="1"/>
        <end position="27"/>
    </location>
</feature>
<sequence>MENNSYSKGNENNLENQIPCTSNDATNSKPLSSIITGSSYMTHKQVWLQYFEFSIFYGIFRKITIIIVKNDSYHSKARYSIAPQFYFLALIAFKLFAVLFQASLNGIAAALNKY</sequence>
<keyword evidence="2" id="KW-1133">Transmembrane helix</keyword>
<feature type="transmembrane region" description="Helical" evidence="2">
    <location>
        <begin position="47"/>
        <end position="64"/>
    </location>
</feature>
<dbReference type="EMBL" id="REGN01003518">
    <property type="protein sequence ID" value="RNA22197.1"/>
    <property type="molecule type" value="Genomic_DNA"/>
</dbReference>
<gene>
    <name evidence="3" type="ORF">BpHYR1_035780</name>
</gene>
<evidence type="ECO:0000256" key="1">
    <source>
        <dbReference type="SAM" id="MobiDB-lite"/>
    </source>
</evidence>
<evidence type="ECO:0000256" key="2">
    <source>
        <dbReference type="SAM" id="Phobius"/>
    </source>
</evidence>
<name>A0A3M7RFA5_BRAPC</name>
<keyword evidence="2" id="KW-0472">Membrane</keyword>
<reference evidence="3 4" key="1">
    <citation type="journal article" date="2018" name="Sci. Rep.">
        <title>Genomic signatures of local adaptation to the degree of environmental predictability in rotifers.</title>
        <authorList>
            <person name="Franch-Gras L."/>
            <person name="Hahn C."/>
            <person name="Garcia-Roger E.M."/>
            <person name="Carmona M.J."/>
            <person name="Serra M."/>
            <person name="Gomez A."/>
        </authorList>
    </citation>
    <scope>NUCLEOTIDE SEQUENCE [LARGE SCALE GENOMIC DNA]</scope>
    <source>
        <strain evidence="3">HYR1</strain>
    </source>
</reference>
<protein>
    <submittedName>
        <fullName evidence="3">Uncharacterized protein</fullName>
    </submittedName>
</protein>
<evidence type="ECO:0000313" key="4">
    <source>
        <dbReference type="Proteomes" id="UP000276133"/>
    </source>
</evidence>
<dbReference type="AlphaFoldDB" id="A0A3M7RFA5"/>
<organism evidence="3 4">
    <name type="scientific">Brachionus plicatilis</name>
    <name type="common">Marine rotifer</name>
    <name type="synonym">Brachionus muelleri</name>
    <dbReference type="NCBI Taxonomy" id="10195"/>
    <lineage>
        <taxon>Eukaryota</taxon>
        <taxon>Metazoa</taxon>
        <taxon>Spiralia</taxon>
        <taxon>Gnathifera</taxon>
        <taxon>Rotifera</taxon>
        <taxon>Eurotatoria</taxon>
        <taxon>Monogononta</taxon>
        <taxon>Pseudotrocha</taxon>
        <taxon>Ploima</taxon>
        <taxon>Brachionidae</taxon>
        <taxon>Brachionus</taxon>
    </lineage>
</organism>
<evidence type="ECO:0000313" key="3">
    <source>
        <dbReference type="EMBL" id="RNA22197.1"/>
    </source>
</evidence>
<feature type="transmembrane region" description="Helical" evidence="2">
    <location>
        <begin position="85"/>
        <end position="111"/>
    </location>
</feature>
<accession>A0A3M7RFA5</accession>
<proteinExistence type="predicted"/>
<keyword evidence="2" id="KW-0812">Transmembrane</keyword>